<feature type="domain" description="Helicase C-terminal" evidence="6">
    <location>
        <begin position="218"/>
        <end position="410"/>
    </location>
</feature>
<evidence type="ECO:0000256" key="1">
    <source>
        <dbReference type="ARBA" id="ARBA00012552"/>
    </source>
</evidence>
<dbReference type="PROSITE" id="PS00690">
    <property type="entry name" value="DEAH_ATP_HELICASE"/>
    <property type="match status" value="1"/>
</dbReference>
<dbReference type="AlphaFoldDB" id="G9NSS7"/>
<accession>G9NSS7</accession>
<dbReference type="PROSITE" id="PS51192">
    <property type="entry name" value="HELICASE_ATP_BIND_1"/>
    <property type="match status" value="1"/>
</dbReference>
<dbReference type="Pfam" id="PF04408">
    <property type="entry name" value="WHD_HA2"/>
    <property type="match status" value="1"/>
</dbReference>
<evidence type="ECO:0000313" key="7">
    <source>
        <dbReference type="EMBL" id="EHK46472.1"/>
    </source>
</evidence>
<evidence type="ECO:0000256" key="4">
    <source>
        <dbReference type="ARBA" id="ARBA00022840"/>
    </source>
</evidence>
<evidence type="ECO:0000313" key="8">
    <source>
        <dbReference type="Proteomes" id="UP000005426"/>
    </source>
</evidence>
<dbReference type="Pfam" id="PF07717">
    <property type="entry name" value="OB_NTP_bind"/>
    <property type="match status" value="1"/>
</dbReference>
<comment type="caution">
    <text evidence="7">The sequence shown here is derived from an EMBL/GenBank/DDBJ whole genome shotgun (WGS) entry which is preliminary data.</text>
</comment>
<dbReference type="STRING" id="452589.G9NSS7"/>
<dbReference type="FunFam" id="3.40.50.300:FF:000767">
    <property type="entry name" value="Putative ATP-dependent RNA helicase DHX35"/>
    <property type="match status" value="1"/>
</dbReference>
<dbReference type="SMART" id="SM00487">
    <property type="entry name" value="DEXDc"/>
    <property type="match status" value="1"/>
</dbReference>
<dbReference type="GO" id="GO:0003723">
    <property type="term" value="F:RNA binding"/>
    <property type="evidence" value="ECO:0007669"/>
    <property type="project" value="TreeGrafter"/>
</dbReference>
<dbReference type="InterPro" id="IPR014001">
    <property type="entry name" value="Helicase_ATP-bd"/>
</dbReference>
<dbReference type="InterPro" id="IPR011709">
    <property type="entry name" value="DEAD-box_helicase_OB_fold"/>
</dbReference>
<dbReference type="Gene3D" id="3.40.50.300">
    <property type="entry name" value="P-loop containing nucleotide triphosphate hydrolases"/>
    <property type="match status" value="2"/>
</dbReference>
<dbReference type="EC" id="3.6.4.13" evidence="1"/>
<keyword evidence="3" id="KW-0378">Hydrolase</keyword>
<dbReference type="HOGENOM" id="CLU_001832_5_11_1"/>
<keyword evidence="2" id="KW-0547">Nucleotide-binding</keyword>
<dbReference type="OrthoDB" id="10253254at2759"/>
<evidence type="ECO:0000256" key="2">
    <source>
        <dbReference type="ARBA" id="ARBA00022741"/>
    </source>
</evidence>
<dbReference type="Proteomes" id="UP000005426">
    <property type="component" value="Unassembled WGS sequence"/>
</dbReference>
<dbReference type="PROSITE" id="PS51194">
    <property type="entry name" value="HELICASE_CTER"/>
    <property type="match status" value="1"/>
</dbReference>
<dbReference type="CDD" id="cd18791">
    <property type="entry name" value="SF2_C_RHA"/>
    <property type="match status" value="1"/>
</dbReference>
<gene>
    <name evidence="7" type="ORF">TRIATDRAFT_43630</name>
</gene>
<reference evidence="7 8" key="1">
    <citation type="journal article" date="2011" name="Genome Biol.">
        <title>Comparative genome sequence analysis underscores mycoparasitism as the ancestral life style of Trichoderma.</title>
        <authorList>
            <person name="Kubicek C.P."/>
            <person name="Herrera-Estrella A."/>
            <person name="Seidl-Seiboth V."/>
            <person name="Martinez D.A."/>
            <person name="Druzhinina I.S."/>
            <person name="Thon M."/>
            <person name="Zeilinger S."/>
            <person name="Casas-Flores S."/>
            <person name="Horwitz B.A."/>
            <person name="Mukherjee P.K."/>
            <person name="Mukherjee M."/>
            <person name="Kredics L."/>
            <person name="Alcaraz L.D."/>
            <person name="Aerts A."/>
            <person name="Antal Z."/>
            <person name="Atanasova L."/>
            <person name="Cervantes-Badillo M.G."/>
            <person name="Challacombe J."/>
            <person name="Chertkov O."/>
            <person name="McCluskey K."/>
            <person name="Coulpier F."/>
            <person name="Deshpande N."/>
            <person name="von Doehren H."/>
            <person name="Ebbole D.J."/>
            <person name="Esquivel-Naranjo E.U."/>
            <person name="Fekete E."/>
            <person name="Flipphi M."/>
            <person name="Glaser F."/>
            <person name="Gomez-Rodriguez E.Y."/>
            <person name="Gruber S."/>
            <person name="Han C."/>
            <person name="Henrissat B."/>
            <person name="Hermosa R."/>
            <person name="Hernandez-Onate M."/>
            <person name="Karaffa L."/>
            <person name="Kosti I."/>
            <person name="Le Crom S."/>
            <person name="Lindquist E."/>
            <person name="Lucas S."/>
            <person name="Luebeck M."/>
            <person name="Luebeck P.S."/>
            <person name="Margeot A."/>
            <person name="Metz B."/>
            <person name="Misra M."/>
            <person name="Nevalainen H."/>
            <person name="Omann M."/>
            <person name="Packer N."/>
            <person name="Perrone G."/>
            <person name="Uresti-Rivera E.E."/>
            <person name="Salamov A."/>
            <person name="Schmoll M."/>
            <person name="Seiboth B."/>
            <person name="Shapiro H."/>
            <person name="Sukno S."/>
            <person name="Tamayo-Ramos J.A."/>
            <person name="Tisch D."/>
            <person name="Wiest A."/>
            <person name="Wilkinson H.H."/>
            <person name="Zhang M."/>
            <person name="Coutinho P.M."/>
            <person name="Kenerley C.M."/>
            <person name="Monte E."/>
            <person name="Baker S.E."/>
            <person name="Grigoriev I.V."/>
        </authorList>
    </citation>
    <scope>NUCLEOTIDE SEQUENCE [LARGE SCALE GENOMIC DNA]</scope>
    <source>
        <strain evidence="8">ATCC 20476 / IMI 206040</strain>
    </source>
</reference>
<dbReference type="EMBL" id="ABDG02000022">
    <property type="protein sequence ID" value="EHK46472.1"/>
    <property type="molecule type" value="Genomic_DNA"/>
</dbReference>
<dbReference type="InterPro" id="IPR001650">
    <property type="entry name" value="Helicase_C-like"/>
</dbReference>
<keyword evidence="8" id="KW-1185">Reference proteome</keyword>
<dbReference type="Gene3D" id="1.20.120.1080">
    <property type="match status" value="1"/>
</dbReference>
<proteinExistence type="predicted"/>
<dbReference type="PANTHER" id="PTHR18934">
    <property type="entry name" value="ATP-DEPENDENT RNA HELICASE"/>
    <property type="match status" value="1"/>
</dbReference>
<dbReference type="GO" id="GO:0071013">
    <property type="term" value="C:catalytic step 2 spliceosome"/>
    <property type="evidence" value="ECO:0007669"/>
    <property type="project" value="TreeGrafter"/>
</dbReference>
<protein>
    <recommendedName>
        <fullName evidence="1">RNA helicase</fullName>
        <ecNumber evidence="1">3.6.4.13</ecNumber>
    </recommendedName>
</protein>
<dbReference type="PANTHER" id="PTHR18934:SF136">
    <property type="entry name" value="ATP-DEPENDENT RNA HELICASE DHX35-RELATED"/>
    <property type="match status" value="1"/>
</dbReference>
<dbReference type="RefSeq" id="XP_013944445.1">
    <property type="nucleotide sequence ID" value="XM_014088970.1"/>
</dbReference>
<dbReference type="InterPro" id="IPR002464">
    <property type="entry name" value="DNA/RNA_helicase_DEAH_CS"/>
</dbReference>
<dbReference type="Pfam" id="PF21010">
    <property type="entry name" value="HA2_C"/>
    <property type="match status" value="1"/>
</dbReference>
<dbReference type="InterPro" id="IPR027417">
    <property type="entry name" value="P-loop_NTPase"/>
</dbReference>
<dbReference type="GO" id="GO:0016787">
    <property type="term" value="F:hydrolase activity"/>
    <property type="evidence" value="ECO:0007669"/>
    <property type="project" value="UniProtKB-KW"/>
</dbReference>
<dbReference type="InterPro" id="IPR048333">
    <property type="entry name" value="HA2_WH"/>
</dbReference>
<dbReference type="GO" id="GO:0005524">
    <property type="term" value="F:ATP binding"/>
    <property type="evidence" value="ECO:0007669"/>
    <property type="project" value="UniProtKB-KW"/>
</dbReference>
<dbReference type="SMART" id="SM00490">
    <property type="entry name" value="HELICc"/>
    <property type="match status" value="1"/>
</dbReference>
<keyword evidence="4" id="KW-0067">ATP-binding</keyword>
<dbReference type="KEGG" id="tatv:25784527"/>
<feature type="domain" description="Helicase ATP-binding" evidence="5">
    <location>
        <begin position="31"/>
        <end position="195"/>
    </location>
</feature>
<evidence type="ECO:0000259" key="6">
    <source>
        <dbReference type="PROSITE" id="PS51194"/>
    </source>
</evidence>
<dbReference type="OMA" id="FHEVMET"/>
<dbReference type="InterPro" id="IPR007502">
    <property type="entry name" value="Helicase-assoc_dom"/>
</dbReference>
<evidence type="ECO:0000256" key="3">
    <source>
        <dbReference type="ARBA" id="ARBA00022801"/>
    </source>
</evidence>
<dbReference type="GeneID" id="25784527"/>
<organism evidence="7 8">
    <name type="scientific">Hypocrea atroviridis (strain ATCC 20476 / IMI 206040)</name>
    <name type="common">Trichoderma atroviride</name>
    <dbReference type="NCBI Taxonomy" id="452589"/>
    <lineage>
        <taxon>Eukaryota</taxon>
        <taxon>Fungi</taxon>
        <taxon>Dikarya</taxon>
        <taxon>Ascomycota</taxon>
        <taxon>Pezizomycotina</taxon>
        <taxon>Sordariomycetes</taxon>
        <taxon>Hypocreomycetidae</taxon>
        <taxon>Hypocreales</taxon>
        <taxon>Hypocreaceae</taxon>
        <taxon>Trichoderma</taxon>
    </lineage>
</organism>
<dbReference type="Pfam" id="PF00271">
    <property type="entry name" value="Helicase_C"/>
    <property type="match status" value="1"/>
</dbReference>
<dbReference type="FunFam" id="3.40.50.300:FF:001075">
    <property type="entry name" value="ATP dependent RNA helicase, putative"/>
    <property type="match status" value="1"/>
</dbReference>
<dbReference type="SUPFAM" id="SSF52540">
    <property type="entry name" value="P-loop containing nucleoside triphosphate hydrolases"/>
    <property type="match status" value="1"/>
</dbReference>
<dbReference type="SMART" id="SM00847">
    <property type="entry name" value="HA2"/>
    <property type="match status" value="1"/>
</dbReference>
<dbReference type="FunFam" id="1.20.120.1080:FF:000020">
    <property type="entry name" value="ATP dependent RNA helicase, putative"/>
    <property type="match status" value="1"/>
</dbReference>
<dbReference type="GO" id="GO:0003724">
    <property type="term" value="F:RNA helicase activity"/>
    <property type="evidence" value="ECO:0007669"/>
    <property type="project" value="UniProtKB-EC"/>
</dbReference>
<dbReference type="eggNOG" id="KOG0922">
    <property type="taxonomic scope" value="Eukaryota"/>
</dbReference>
<evidence type="ECO:0000259" key="5">
    <source>
        <dbReference type="PROSITE" id="PS51192"/>
    </source>
</evidence>
<name>G9NSS7_HYPAI</name>
<sequence>MTDLDLDSSFIPALHKPPSLLPIAKYRESLLYVVETFPVIIVIGQTGSGKSTQIPQFLERAGWCSDGKVIGITQPRRVAATTVALRVAEEVGCEVGQEVGYSIRFEDVTSSSTRIKFLTDALLIREALTDPLLSRYSVIMVDEAHERSISTDILLGLLKKIRRKRPELRIIISSATLQAEECLKFFTAGSEQEVKKQEDGQTPQEIATIVSLEGRTYPIDTLYLEAPAEDYVEKAVNTVFDIHTQEGEGDILVFLTGREEIDNAIQAVAERATQLDSQHGPLQPLPLYAGLSTEQQMFVFDKTPEGTRKVVFSTNIAEASVTIDGIVHVIDCGFVKLRAYNPKTGIETLTTTPISKASASQRAGRAGRTKAGKCYRLYTEDVYQALPETNPPEIQRSNLASTILQLKALGIDNVVRFDFLSAPPSELMSKALELLYSLGALDEYAKLTHPLGSRMAELAVEPMMAKTLLSAPQFNCLSEMLTIAAMTSLGGNIWFYHDGERHKMEASRRKFAVEEGDHLTLLNVYQTFITKGKKEAKFCHEHNLNYKSLTRAVSIRAQLKRYLERFNINVDEALSSKRDSSNVDNSSKAEQIRRCLTSGYFAHTARMQPDGTYRNVEGGTILHAHPNSLMFNRKADWVIFYEIMETGDKTYIRDITKIEKNWLVEYASEFYKLSNSRG</sequence>